<keyword evidence="2" id="KW-0472">Membrane</keyword>
<organism evidence="5 6">
    <name type="scientific">Lucifera butyrica</name>
    <dbReference type="NCBI Taxonomy" id="1351585"/>
    <lineage>
        <taxon>Bacteria</taxon>
        <taxon>Bacillati</taxon>
        <taxon>Bacillota</taxon>
        <taxon>Negativicutes</taxon>
        <taxon>Veillonellales</taxon>
        <taxon>Veillonellaceae</taxon>
        <taxon>Lucifera</taxon>
    </lineage>
</organism>
<feature type="domain" description="RCK N-terminal" evidence="3">
    <location>
        <begin position="104"/>
        <end position="221"/>
    </location>
</feature>
<evidence type="ECO:0000256" key="1">
    <source>
        <dbReference type="ARBA" id="ARBA00004651"/>
    </source>
</evidence>
<dbReference type="InterPro" id="IPR050721">
    <property type="entry name" value="Trk_Ktr_HKT_K-transport"/>
</dbReference>
<dbReference type="Gene3D" id="1.10.287.70">
    <property type="match status" value="1"/>
</dbReference>
<dbReference type="Gene3D" id="3.30.70.1450">
    <property type="entry name" value="Regulator of K+ conductance, C-terminal domain"/>
    <property type="match status" value="1"/>
</dbReference>
<name>A0A498RDC7_9FIRM</name>
<feature type="transmembrane region" description="Helical" evidence="2">
    <location>
        <begin position="32"/>
        <end position="52"/>
    </location>
</feature>
<dbReference type="GO" id="GO:0008324">
    <property type="term" value="F:monoatomic cation transmembrane transporter activity"/>
    <property type="evidence" value="ECO:0007669"/>
    <property type="project" value="InterPro"/>
</dbReference>
<dbReference type="PROSITE" id="PS51201">
    <property type="entry name" value="RCK_N"/>
    <property type="match status" value="1"/>
</dbReference>
<dbReference type="InterPro" id="IPR036291">
    <property type="entry name" value="NAD(P)-bd_dom_sf"/>
</dbReference>
<keyword evidence="2" id="KW-0812">Transmembrane</keyword>
<dbReference type="EMBL" id="UPPP01000072">
    <property type="protein sequence ID" value="VBB07198.1"/>
    <property type="molecule type" value="Genomic_DNA"/>
</dbReference>
<keyword evidence="2" id="KW-1133">Transmembrane helix</keyword>
<dbReference type="PROSITE" id="PS51202">
    <property type="entry name" value="RCK_C"/>
    <property type="match status" value="1"/>
</dbReference>
<evidence type="ECO:0000259" key="4">
    <source>
        <dbReference type="PROSITE" id="PS51202"/>
    </source>
</evidence>
<comment type="subcellular location">
    <subcellularLocation>
        <location evidence="1">Cell membrane</location>
        <topology evidence="1">Multi-pass membrane protein</topology>
    </subcellularLocation>
</comment>
<sequence>MNRLEIAVVCLLCVVIFGITGFMLIEHLSLIDAVYLTVVTVSTVGFGDIVPATISGKIFTATLIVFGVGTAAYTFTLIFSLIVEGNIRDHFGRRTMLREITNLNQHVIVCGAGRVGKEVIAGLQKNGKPCVVIESDPVKVESLLEDKIMAICGDAKLDKTLQGAGVKKASFLIAALSNDADNVYVTLSAKNQNRDIAIISRAEDEEAEIKMRQAGATTVISPSISGGRQMLAAIRHPIAYDFLEYMFFNQGIHYDLVEVSIGPESTLIGKTPNEVWKKYFLKLLITAIKRDDQFLSANIDDERIRSGDLLIVVGRIESIQILEQLACSAVSTDDLSLESEKNVTG</sequence>
<dbReference type="OrthoDB" id="9785285at2"/>
<dbReference type="PANTHER" id="PTHR43833">
    <property type="entry name" value="POTASSIUM CHANNEL PROTEIN 2-RELATED-RELATED"/>
    <property type="match status" value="1"/>
</dbReference>
<protein>
    <submittedName>
        <fullName evidence="5">Ion channel</fullName>
    </submittedName>
</protein>
<accession>A0A498RDC7</accession>
<feature type="transmembrane region" description="Helical" evidence="2">
    <location>
        <begin position="6"/>
        <end position="25"/>
    </location>
</feature>
<proteinExistence type="predicted"/>
<dbReference type="RefSeq" id="WP_122628140.1">
    <property type="nucleotide sequence ID" value="NZ_UPPP01000072.1"/>
</dbReference>
<dbReference type="Pfam" id="PF02080">
    <property type="entry name" value="TrkA_C"/>
    <property type="match status" value="1"/>
</dbReference>
<dbReference type="AlphaFoldDB" id="A0A498RDC7"/>
<evidence type="ECO:0000313" key="6">
    <source>
        <dbReference type="Proteomes" id="UP000277811"/>
    </source>
</evidence>
<dbReference type="Gene3D" id="3.40.50.720">
    <property type="entry name" value="NAD(P)-binding Rossmann-like Domain"/>
    <property type="match status" value="1"/>
</dbReference>
<dbReference type="GO" id="GO:0005886">
    <property type="term" value="C:plasma membrane"/>
    <property type="evidence" value="ECO:0007669"/>
    <property type="project" value="UniProtKB-SubCell"/>
</dbReference>
<reference evidence="5 6" key="1">
    <citation type="submission" date="2018-06" db="EMBL/GenBank/DDBJ databases">
        <authorList>
            <person name="Strepis N."/>
        </authorList>
    </citation>
    <scope>NUCLEOTIDE SEQUENCE [LARGE SCALE GENOMIC DNA]</scope>
    <source>
        <strain evidence="5">LUCI</strain>
    </source>
</reference>
<evidence type="ECO:0000313" key="5">
    <source>
        <dbReference type="EMBL" id="VBB07198.1"/>
    </source>
</evidence>
<dbReference type="SUPFAM" id="SSF116726">
    <property type="entry name" value="TrkA C-terminal domain-like"/>
    <property type="match status" value="1"/>
</dbReference>
<feature type="domain" description="RCK C-terminal" evidence="4">
    <location>
        <begin position="243"/>
        <end position="328"/>
    </location>
</feature>
<keyword evidence="6" id="KW-1185">Reference proteome</keyword>
<dbReference type="InterPro" id="IPR006037">
    <property type="entry name" value="RCK_C"/>
</dbReference>
<dbReference type="GO" id="GO:0006813">
    <property type="term" value="P:potassium ion transport"/>
    <property type="evidence" value="ECO:0007669"/>
    <property type="project" value="InterPro"/>
</dbReference>
<dbReference type="InterPro" id="IPR013099">
    <property type="entry name" value="K_chnl_dom"/>
</dbReference>
<dbReference type="Pfam" id="PF07885">
    <property type="entry name" value="Ion_trans_2"/>
    <property type="match status" value="1"/>
</dbReference>
<feature type="transmembrane region" description="Helical" evidence="2">
    <location>
        <begin position="58"/>
        <end position="83"/>
    </location>
</feature>
<dbReference type="InterPro" id="IPR003148">
    <property type="entry name" value="RCK_N"/>
</dbReference>
<evidence type="ECO:0000259" key="3">
    <source>
        <dbReference type="PROSITE" id="PS51201"/>
    </source>
</evidence>
<gene>
    <name evidence="5" type="ORF">LUCI_2442</name>
</gene>
<dbReference type="SUPFAM" id="SSF51735">
    <property type="entry name" value="NAD(P)-binding Rossmann-fold domains"/>
    <property type="match status" value="1"/>
</dbReference>
<evidence type="ECO:0000256" key="2">
    <source>
        <dbReference type="SAM" id="Phobius"/>
    </source>
</evidence>
<dbReference type="PANTHER" id="PTHR43833:SF9">
    <property type="entry name" value="POTASSIUM CHANNEL PROTEIN YUGO-RELATED"/>
    <property type="match status" value="1"/>
</dbReference>
<dbReference type="InterPro" id="IPR036721">
    <property type="entry name" value="RCK_C_sf"/>
</dbReference>
<dbReference type="SUPFAM" id="SSF81324">
    <property type="entry name" value="Voltage-gated potassium channels"/>
    <property type="match status" value="1"/>
</dbReference>
<dbReference type="Proteomes" id="UP000277811">
    <property type="component" value="Unassembled WGS sequence"/>
</dbReference>
<dbReference type="Pfam" id="PF02254">
    <property type="entry name" value="TrkA_N"/>
    <property type="match status" value="1"/>
</dbReference>